<dbReference type="Proteomes" id="UP001266305">
    <property type="component" value="Unassembled WGS sequence"/>
</dbReference>
<feature type="chain" id="PRO_5045278897" evidence="2">
    <location>
        <begin position="28"/>
        <end position="163"/>
    </location>
</feature>
<dbReference type="EMBL" id="JASSZA010000011">
    <property type="protein sequence ID" value="KAK2099129.1"/>
    <property type="molecule type" value="Genomic_DNA"/>
</dbReference>
<feature type="region of interest" description="Disordered" evidence="1">
    <location>
        <begin position="47"/>
        <end position="107"/>
    </location>
</feature>
<name>A0ABQ9UQQ0_SAGOE</name>
<feature type="compositionally biased region" description="Basic and acidic residues" evidence="1">
    <location>
        <begin position="67"/>
        <end position="78"/>
    </location>
</feature>
<feature type="compositionally biased region" description="Basic residues" evidence="1">
    <location>
        <begin position="79"/>
        <end position="90"/>
    </location>
</feature>
<organism evidence="3 4">
    <name type="scientific">Saguinus oedipus</name>
    <name type="common">Cotton-top tamarin</name>
    <name type="synonym">Oedipomidas oedipus</name>
    <dbReference type="NCBI Taxonomy" id="9490"/>
    <lineage>
        <taxon>Eukaryota</taxon>
        <taxon>Metazoa</taxon>
        <taxon>Chordata</taxon>
        <taxon>Craniata</taxon>
        <taxon>Vertebrata</taxon>
        <taxon>Euteleostomi</taxon>
        <taxon>Mammalia</taxon>
        <taxon>Eutheria</taxon>
        <taxon>Euarchontoglires</taxon>
        <taxon>Primates</taxon>
        <taxon>Haplorrhini</taxon>
        <taxon>Platyrrhini</taxon>
        <taxon>Cebidae</taxon>
        <taxon>Callitrichinae</taxon>
        <taxon>Saguinus</taxon>
    </lineage>
</organism>
<gene>
    <name evidence="3" type="primary">CPXM2_2</name>
    <name evidence="3" type="ORF">P7K49_024580</name>
</gene>
<keyword evidence="4" id="KW-1185">Reference proteome</keyword>
<evidence type="ECO:0000313" key="4">
    <source>
        <dbReference type="Proteomes" id="UP001266305"/>
    </source>
</evidence>
<comment type="caution">
    <text evidence="3">The sequence shown here is derived from an EMBL/GenBank/DDBJ whole genome shotgun (WGS) entry which is preliminary data.</text>
</comment>
<protein>
    <submittedName>
        <fullName evidence="3">Inactive carboxypeptidase-like protein X2</fullName>
    </submittedName>
</protein>
<sequence>MSRLGTAALALALVLLTVTLAWVGAQGTVLEDPDYYGQEIWSREPYYTRQEPEPESFSPLLPAGPGEKWEPRPQEPRLPKKATNPKKAPKREKSAPEPPLSGGARGCAPPGDNWLLPSLESLVSRCSLCLPMGPYLCFPQAPPSFPELTLTLTRISALAYALR</sequence>
<accession>A0ABQ9UQQ0</accession>
<evidence type="ECO:0000256" key="2">
    <source>
        <dbReference type="SAM" id="SignalP"/>
    </source>
</evidence>
<reference evidence="3 4" key="1">
    <citation type="submission" date="2023-05" db="EMBL/GenBank/DDBJ databases">
        <title>B98-5 Cell Line De Novo Hybrid Assembly: An Optical Mapping Approach.</title>
        <authorList>
            <person name="Kananen K."/>
            <person name="Auerbach J.A."/>
            <person name="Kautto E."/>
            <person name="Blachly J.S."/>
        </authorList>
    </citation>
    <scope>NUCLEOTIDE SEQUENCE [LARGE SCALE GENOMIC DNA]</scope>
    <source>
        <strain evidence="3">B95-8</strain>
        <tissue evidence="3">Cell line</tissue>
    </source>
</reference>
<feature type="signal peptide" evidence="2">
    <location>
        <begin position="1"/>
        <end position="27"/>
    </location>
</feature>
<keyword evidence="2" id="KW-0732">Signal</keyword>
<evidence type="ECO:0000313" key="3">
    <source>
        <dbReference type="EMBL" id="KAK2099129.1"/>
    </source>
</evidence>
<evidence type="ECO:0000256" key="1">
    <source>
        <dbReference type="SAM" id="MobiDB-lite"/>
    </source>
</evidence>
<proteinExistence type="predicted"/>